<feature type="transmembrane region" description="Helical" evidence="1">
    <location>
        <begin position="124"/>
        <end position="147"/>
    </location>
</feature>
<comment type="caution">
    <text evidence="2">The sequence shown here is derived from an EMBL/GenBank/DDBJ whole genome shotgun (WGS) entry which is preliminary data.</text>
</comment>
<dbReference type="Pfam" id="PF24400">
    <property type="entry name" value="DUF7544"/>
    <property type="match status" value="1"/>
</dbReference>
<accession>A0ABU2FWR0</accession>
<evidence type="ECO:0000256" key="1">
    <source>
        <dbReference type="SAM" id="Phobius"/>
    </source>
</evidence>
<sequence>MALYALDNLDDALDATRAFLWPVDRTTWVKLALVTLFVGGPGANFGGSQYSAGGGDGGAVPGTVPPTDFGPRAWLLVAGVVGVLVLLALAFAFVGSVMEFVFVESLRNRAVTVRRSWGRRWRQGARLFGFRLILGLFTLGAVLLFAAPFVLPLLGFDAGFVPAGGALLGLLVVLVPVFVVLAVVVSLVDGFTTAFVVPIMLLEDCGVLDGWRRLWPTIPAQWTQYLAYVVAGFFLSLFGGLLVTVVTAVLAFALLVPFGLLFALGVALLVFVFEPLGIAALVAFGVLYALAVVAAAALVQAPVQTYLRYYALLVLGDVDSTFDLIPDQRRAVRGEDGDPAV</sequence>
<keyword evidence="1" id="KW-0472">Membrane</keyword>
<evidence type="ECO:0000313" key="3">
    <source>
        <dbReference type="Proteomes" id="UP001254813"/>
    </source>
</evidence>
<evidence type="ECO:0000313" key="2">
    <source>
        <dbReference type="EMBL" id="MDS0292976.1"/>
    </source>
</evidence>
<name>A0ABU2FWR0_9EURY</name>
<feature type="transmembrane region" description="Helical" evidence="1">
    <location>
        <begin position="278"/>
        <end position="299"/>
    </location>
</feature>
<feature type="transmembrane region" description="Helical" evidence="1">
    <location>
        <begin position="153"/>
        <end position="173"/>
    </location>
</feature>
<organism evidence="2 3">
    <name type="scientific">Halogeometricum luteum</name>
    <dbReference type="NCBI Taxonomy" id="2950537"/>
    <lineage>
        <taxon>Archaea</taxon>
        <taxon>Methanobacteriati</taxon>
        <taxon>Methanobacteriota</taxon>
        <taxon>Stenosarchaea group</taxon>
        <taxon>Halobacteria</taxon>
        <taxon>Halobacteriales</taxon>
        <taxon>Haloferacaceae</taxon>
        <taxon>Halogeometricum</taxon>
    </lineage>
</organism>
<dbReference type="InterPro" id="IPR055966">
    <property type="entry name" value="DUF7544"/>
</dbReference>
<reference evidence="2 3" key="1">
    <citation type="submission" date="2022-06" db="EMBL/GenBank/DDBJ databases">
        <title>Halogeometricum sp. a new haloarchaeum isolate from saline soil.</title>
        <authorList>
            <person name="Strakova D."/>
            <person name="Galisteo C."/>
            <person name="Sanchez-Porro C."/>
            <person name="Ventosa A."/>
        </authorList>
    </citation>
    <scope>NUCLEOTIDE SEQUENCE [LARGE SCALE GENOMIC DNA]</scope>
    <source>
        <strain evidence="3">S3BR25-2</strain>
    </source>
</reference>
<feature type="transmembrane region" description="Helical" evidence="1">
    <location>
        <begin position="180"/>
        <end position="202"/>
    </location>
</feature>
<feature type="transmembrane region" description="Helical" evidence="1">
    <location>
        <begin position="222"/>
        <end position="243"/>
    </location>
</feature>
<keyword evidence="3" id="KW-1185">Reference proteome</keyword>
<feature type="transmembrane region" description="Helical" evidence="1">
    <location>
        <begin position="73"/>
        <end position="103"/>
    </location>
</feature>
<keyword evidence="1" id="KW-0812">Transmembrane</keyword>
<dbReference type="Proteomes" id="UP001254813">
    <property type="component" value="Unassembled WGS sequence"/>
</dbReference>
<dbReference type="RefSeq" id="WP_310926812.1">
    <property type="nucleotide sequence ID" value="NZ_JAMQOQ010000001.1"/>
</dbReference>
<keyword evidence="1" id="KW-1133">Transmembrane helix</keyword>
<protein>
    <submittedName>
        <fullName evidence="2">Uncharacterized protein</fullName>
    </submittedName>
</protein>
<feature type="transmembrane region" description="Helical" evidence="1">
    <location>
        <begin position="250"/>
        <end position="272"/>
    </location>
</feature>
<dbReference type="EMBL" id="JAMQOQ010000001">
    <property type="protein sequence ID" value="MDS0292976.1"/>
    <property type="molecule type" value="Genomic_DNA"/>
</dbReference>
<gene>
    <name evidence="2" type="ORF">NDI79_02180</name>
</gene>
<proteinExistence type="predicted"/>